<sequence length="495" mass="54817">MGKKKFIDKKKAATFCLLSRDSSDPLYAQGPENDRVFVRVDNNCVSIGGMSEDEFEGTNENDPSSVSGDGLNDVDYCDGFCGGSAYLSDNVRREILELGFPDDGYNYLTHLREIRNSGAGSAYYENSKANLRGVPDDVKVAYDATRVQVAPVNEVTEDTSPKTLYRVAEKTVSVRVQKAVDPDIAKLLDEAESEIDSDVDDLEEDFIVKANILEETDDVMSEKSSASVSEPQDDIQKESHSVISHGLGDEVGATLVGNVGVSFTEKPRVQRLLDQQFDLLECREYGTDSDDDEYDGLIAKEGISCSEKLNNAKGRELDDLELGESYRTPADTSDGKDAAQIVRRCVEYAEKYEIEDDNEVAVIAESSDESKNFDCETIVSTYSNLDNHPVRINASDISRKKKLAETISRAFKTESSNVKSLGGKDRHPIAKIEPQKRESCGEETKEVKKERKAAVKEERREARRVKKEFKGVYRVEATRAQKVAADSGPSSIHLT</sequence>
<organism evidence="2 3">
    <name type="scientific">Saponaria officinalis</name>
    <name type="common">Common soapwort</name>
    <name type="synonym">Lychnis saponaria</name>
    <dbReference type="NCBI Taxonomy" id="3572"/>
    <lineage>
        <taxon>Eukaryota</taxon>
        <taxon>Viridiplantae</taxon>
        <taxon>Streptophyta</taxon>
        <taxon>Embryophyta</taxon>
        <taxon>Tracheophyta</taxon>
        <taxon>Spermatophyta</taxon>
        <taxon>Magnoliopsida</taxon>
        <taxon>eudicotyledons</taxon>
        <taxon>Gunneridae</taxon>
        <taxon>Pentapetalae</taxon>
        <taxon>Caryophyllales</taxon>
        <taxon>Caryophyllaceae</taxon>
        <taxon>Caryophylleae</taxon>
        <taxon>Saponaria</taxon>
    </lineage>
</organism>
<evidence type="ECO:0000256" key="1">
    <source>
        <dbReference type="ARBA" id="ARBA00009078"/>
    </source>
</evidence>
<proteinExistence type="inferred from homology"/>
<keyword evidence="3" id="KW-1185">Reference proteome</keyword>
<dbReference type="Proteomes" id="UP001443914">
    <property type="component" value="Unassembled WGS sequence"/>
</dbReference>
<dbReference type="GO" id="GO:0005829">
    <property type="term" value="C:cytosol"/>
    <property type="evidence" value="ECO:0007669"/>
    <property type="project" value="TreeGrafter"/>
</dbReference>
<dbReference type="InterPro" id="IPR007307">
    <property type="entry name" value="Ltv1"/>
</dbReference>
<dbReference type="PANTHER" id="PTHR21531">
    <property type="entry name" value="LOW-TEMPERATURE VIABILITY PROTEIN LTV1-RELATED"/>
    <property type="match status" value="1"/>
</dbReference>
<dbReference type="AlphaFoldDB" id="A0AAW1NGU4"/>
<dbReference type="Pfam" id="PF04180">
    <property type="entry name" value="LTV"/>
    <property type="match status" value="1"/>
</dbReference>
<accession>A0AAW1NGU4</accession>
<evidence type="ECO:0000313" key="3">
    <source>
        <dbReference type="Proteomes" id="UP001443914"/>
    </source>
</evidence>
<dbReference type="EMBL" id="JBDFQZ010000001">
    <property type="protein sequence ID" value="KAK9758336.1"/>
    <property type="molecule type" value="Genomic_DNA"/>
</dbReference>
<comment type="caution">
    <text evidence="2">The sequence shown here is derived from an EMBL/GenBank/DDBJ whole genome shotgun (WGS) entry which is preliminary data.</text>
</comment>
<dbReference type="GO" id="GO:0042274">
    <property type="term" value="P:ribosomal small subunit biogenesis"/>
    <property type="evidence" value="ECO:0007669"/>
    <property type="project" value="InterPro"/>
</dbReference>
<protein>
    <recommendedName>
        <fullName evidence="4">Protein LTV1 homolog</fullName>
    </recommendedName>
</protein>
<dbReference type="GO" id="GO:0030688">
    <property type="term" value="C:preribosome, small subunit precursor"/>
    <property type="evidence" value="ECO:0007669"/>
    <property type="project" value="TreeGrafter"/>
</dbReference>
<comment type="similarity">
    <text evidence="1">Belongs to the LTV1 family.</text>
</comment>
<evidence type="ECO:0000313" key="2">
    <source>
        <dbReference type="EMBL" id="KAK9758336.1"/>
    </source>
</evidence>
<dbReference type="GO" id="GO:0005634">
    <property type="term" value="C:nucleus"/>
    <property type="evidence" value="ECO:0007669"/>
    <property type="project" value="TreeGrafter"/>
</dbReference>
<dbReference type="PANTHER" id="PTHR21531:SF0">
    <property type="entry name" value="PROTEIN LTV1 HOMOLOG"/>
    <property type="match status" value="1"/>
</dbReference>
<dbReference type="GO" id="GO:0000056">
    <property type="term" value="P:ribosomal small subunit export from nucleus"/>
    <property type="evidence" value="ECO:0007669"/>
    <property type="project" value="TreeGrafter"/>
</dbReference>
<gene>
    <name evidence="2" type="ORF">RND81_01G223700</name>
</gene>
<name>A0AAW1NGU4_SAPOF</name>
<evidence type="ECO:0008006" key="4">
    <source>
        <dbReference type="Google" id="ProtNLM"/>
    </source>
</evidence>
<reference evidence="2" key="1">
    <citation type="submission" date="2024-03" db="EMBL/GenBank/DDBJ databases">
        <title>WGS assembly of Saponaria officinalis var. Norfolk2.</title>
        <authorList>
            <person name="Jenkins J."/>
            <person name="Shu S."/>
            <person name="Grimwood J."/>
            <person name="Barry K."/>
            <person name="Goodstein D."/>
            <person name="Schmutz J."/>
            <person name="Leebens-Mack J."/>
            <person name="Osbourn A."/>
        </authorList>
    </citation>
    <scope>NUCLEOTIDE SEQUENCE [LARGE SCALE GENOMIC DNA]</scope>
    <source>
        <strain evidence="2">JIC</strain>
    </source>
</reference>